<name>S5DPW9_9ACTN</name>
<evidence type="ECO:0000313" key="2">
    <source>
        <dbReference type="EMBL" id="AGQ18855.1"/>
    </source>
</evidence>
<keyword evidence="1" id="KW-0472">Membrane</keyword>
<dbReference type="EMBL" id="KC811114">
    <property type="protein sequence ID" value="AGQ18855.1"/>
    <property type="molecule type" value="Genomic_DNA"/>
</dbReference>
<accession>S5DPW9</accession>
<keyword evidence="1" id="KW-0812">Transmembrane</keyword>
<reference evidence="2" key="1">
    <citation type="journal article" date="2013" name="Sci. Rep.">
        <title>Metagenomics uncovers a new group of low GC and ultra-small marine Actinobacteria.</title>
        <authorList>
            <person name="Ghai R."/>
            <person name="Mizuno C.M."/>
            <person name="Picazo A."/>
            <person name="Camacho A."/>
            <person name="Rodriguez-Valera F."/>
        </authorList>
    </citation>
    <scope>NUCLEOTIDE SEQUENCE</scope>
</reference>
<evidence type="ECO:0000256" key="1">
    <source>
        <dbReference type="SAM" id="Phobius"/>
    </source>
</evidence>
<organism evidence="2">
    <name type="scientific">Candidatus Actinomarina minuta</name>
    <dbReference type="NCBI Taxonomy" id="1389454"/>
    <lineage>
        <taxon>Bacteria</taxon>
        <taxon>Bacillati</taxon>
        <taxon>Actinomycetota</taxon>
        <taxon>Actinomycetes</taxon>
        <taxon>Candidatus Actinomarinidae</taxon>
        <taxon>Candidatus Actinomarinales</taxon>
        <taxon>Candidatus Actinomarineae</taxon>
        <taxon>Candidatus Actinomarinaceae</taxon>
        <taxon>Candidatus Actinomarina</taxon>
    </lineage>
</organism>
<keyword evidence="1" id="KW-1133">Transmembrane helix</keyword>
<proteinExistence type="predicted"/>
<sequence>MSKANYKNLATKKRKILGPIGRMLLKVFNWKIEGEIPDLKKMILIGLPHTAMRDAWYALLAVWALDLKINFFGAAWVFTRLPSLFTISKNLDRLGVPWPLWWLQKYLMLKLGGIPVYRVNSKGLIHGAVEEFKYIDNYILVIAPEAGTEPVKKFRSGFYYLAKGLNIPYVPIEIDFKNRCFKIHQYQFVKGSFEEESDKIIDLFEGVQGATRTFKMLQEKE</sequence>
<dbReference type="AlphaFoldDB" id="S5DPW9"/>
<feature type="transmembrane region" description="Helical" evidence="1">
    <location>
        <begin position="56"/>
        <end position="79"/>
    </location>
</feature>
<protein>
    <submittedName>
        <fullName evidence="2">MedDCM-OCT-S28-C46-cds18</fullName>
    </submittedName>
</protein>